<dbReference type="EMBL" id="JAHWGI010001411">
    <property type="protein sequence ID" value="KAK3930297.1"/>
    <property type="molecule type" value="Genomic_DNA"/>
</dbReference>
<sequence length="95" mass="10290">MLAPILKRVAGRAVRSPALQQQSRAASAYGDIVAGPPTNKISGAEMLVHGAFIVLGVMGYPMIAAFTVAGHKRAEFAEMEIPENWAAWKERQQKK</sequence>
<keyword evidence="1" id="KW-0472">Membrane</keyword>
<evidence type="ECO:0000256" key="1">
    <source>
        <dbReference type="SAM" id="Phobius"/>
    </source>
</evidence>
<keyword evidence="1" id="KW-1133">Transmembrane helix</keyword>
<accession>A0AAE1HYI4</accession>
<gene>
    <name evidence="2" type="ORF">KUF71_005031</name>
</gene>
<protein>
    <submittedName>
        <fullName evidence="2">Serine acetyltransferase 3</fullName>
    </submittedName>
</protein>
<name>A0AAE1HYI4_9NEOP</name>
<organism evidence="2 3">
    <name type="scientific">Frankliniella fusca</name>
    <dbReference type="NCBI Taxonomy" id="407009"/>
    <lineage>
        <taxon>Eukaryota</taxon>
        <taxon>Metazoa</taxon>
        <taxon>Ecdysozoa</taxon>
        <taxon>Arthropoda</taxon>
        <taxon>Hexapoda</taxon>
        <taxon>Insecta</taxon>
        <taxon>Pterygota</taxon>
        <taxon>Neoptera</taxon>
        <taxon>Paraneoptera</taxon>
        <taxon>Thysanoptera</taxon>
        <taxon>Terebrantia</taxon>
        <taxon>Thripoidea</taxon>
        <taxon>Thripidae</taxon>
        <taxon>Frankliniella</taxon>
    </lineage>
</organism>
<dbReference type="Proteomes" id="UP001219518">
    <property type="component" value="Unassembled WGS sequence"/>
</dbReference>
<proteinExistence type="predicted"/>
<feature type="transmembrane region" description="Helical" evidence="1">
    <location>
        <begin position="46"/>
        <end position="69"/>
    </location>
</feature>
<comment type="caution">
    <text evidence="2">The sequence shown here is derived from an EMBL/GenBank/DDBJ whole genome shotgun (WGS) entry which is preliminary data.</text>
</comment>
<reference evidence="2" key="1">
    <citation type="submission" date="2021-07" db="EMBL/GenBank/DDBJ databases">
        <authorList>
            <person name="Catto M.A."/>
            <person name="Jacobson A."/>
            <person name="Kennedy G."/>
            <person name="Labadie P."/>
            <person name="Hunt B.G."/>
            <person name="Srinivasan R."/>
        </authorList>
    </citation>
    <scope>NUCLEOTIDE SEQUENCE</scope>
    <source>
        <strain evidence="2">PL_HMW_Pooled</strain>
        <tissue evidence="2">Head</tissue>
    </source>
</reference>
<evidence type="ECO:0000313" key="2">
    <source>
        <dbReference type="EMBL" id="KAK3930297.1"/>
    </source>
</evidence>
<evidence type="ECO:0000313" key="3">
    <source>
        <dbReference type="Proteomes" id="UP001219518"/>
    </source>
</evidence>
<dbReference type="AlphaFoldDB" id="A0AAE1HYI4"/>
<reference evidence="2" key="2">
    <citation type="journal article" date="2023" name="BMC Genomics">
        <title>Pest status, molecular evolution, and epigenetic factors derived from the genome assembly of Frankliniella fusca, a thysanopteran phytovirus vector.</title>
        <authorList>
            <person name="Catto M.A."/>
            <person name="Labadie P.E."/>
            <person name="Jacobson A.L."/>
            <person name="Kennedy G.G."/>
            <person name="Srinivasan R."/>
            <person name="Hunt B.G."/>
        </authorList>
    </citation>
    <scope>NUCLEOTIDE SEQUENCE</scope>
    <source>
        <strain evidence="2">PL_HMW_Pooled</strain>
    </source>
</reference>
<keyword evidence="3" id="KW-1185">Reference proteome</keyword>
<keyword evidence="1" id="KW-0812">Transmembrane</keyword>